<keyword evidence="9" id="KW-0460">Magnesium</keyword>
<evidence type="ECO:0000256" key="1">
    <source>
        <dbReference type="ARBA" id="ARBA00001946"/>
    </source>
</evidence>
<dbReference type="RefSeq" id="WP_058211377.1">
    <property type="nucleotide sequence ID" value="NZ_LKLU01000010.1"/>
</dbReference>
<name>A0A0V8EBD9_LACLL</name>
<comment type="cofactor">
    <cofactor evidence="1">
        <name>Mg(2+)</name>
        <dbReference type="ChEBI" id="CHEBI:18420"/>
    </cofactor>
</comment>
<dbReference type="FunFam" id="3.30.420.40:FF:000136">
    <property type="entry name" value="Putative fructokinase"/>
    <property type="match status" value="1"/>
</dbReference>
<keyword evidence="10" id="KW-0119">Carbohydrate metabolism</keyword>
<evidence type="ECO:0000256" key="11">
    <source>
        <dbReference type="ARBA" id="ARBA00038887"/>
    </source>
</evidence>
<keyword evidence="5" id="KW-0547">Nucleotide-binding</keyword>
<dbReference type="SUPFAM" id="SSF53067">
    <property type="entry name" value="Actin-like ATPase domain"/>
    <property type="match status" value="1"/>
</dbReference>
<dbReference type="InterPro" id="IPR000600">
    <property type="entry name" value="ROK"/>
</dbReference>
<evidence type="ECO:0000256" key="13">
    <source>
        <dbReference type="ARBA" id="ARBA00074653"/>
    </source>
</evidence>
<dbReference type="Pfam" id="PF00480">
    <property type="entry name" value="ROK"/>
    <property type="match status" value="1"/>
</dbReference>
<dbReference type="EC" id="2.7.1.4" evidence="11"/>
<evidence type="ECO:0000313" key="14">
    <source>
        <dbReference type="EMBL" id="KSU23000.1"/>
    </source>
</evidence>
<dbReference type="AlphaFoldDB" id="A0A0V8EBD9"/>
<dbReference type="PATRIC" id="fig|1360.114.peg.936"/>
<protein>
    <recommendedName>
        <fullName evidence="13">Fructokinase</fullName>
        <ecNumber evidence="11">2.7.1.4</ecNumber>
    </recommendedName>
</protein>
<evidence type="ECO:0000256" key="7">
    <source>
        <dbReference type="ARBA" id="ARBA00022833"/>
    </source>
</evidence>
<dbReference type="Proteomes" id="UP000053719">
    <property type="component" value="Unassembled WGS sequence"/>
</dbReference>
<dbReference type="GO" id="GO:0008865">
    <property type="term" value="F:fructokinase activity"/>
    <property type="evidence" value="ECO:0007669"/>
    <property type="project" value="UniProtKB-EC"/>
</dbReference>
<keyword evidence="7" id="KW-0862">Zinc</keyword>
<evidence type="ECO:0000256" key="2">
    <source>
        <dbReference type="ARBA" id="ARBA00006479"/>
    </source>
</evidence>
<evidence type="ECO:0000256" key="6">
    <source>
        <dbReference type="ARBA" id="ARBA00022777"/>
    </source>
</evidence>
<keyword evidence="6 14" id="KW-0418">Kinase</keyword>
<evidence type="ECO:0000256" key="9">
    <source>
        <dbReference type="ARBA" id="ARBA00022842"/>
    </source>
</evidence>
<comment type="similarity">
    <text evidence="2">Belongs to the ROK (NagC/XylR) family.</text>
</comment>
<evidence type="ECO:0000256" key="4">
    <source>
        <dbReference type="ARBA" id="ARBA00022723"/>
    </source>
</evidence>
<evidence type="ECO:0000256" key="5">
    <source>
        <dbReference type="ARBA" id="ARBA00022741"/>
    </source>
</evidence>
<dbReference type="GO" id="GO:0005524">
    <property type="term" value="F:ATP binding"/>
    <property type="evidence" value="ECO:0007669"/>
    <property type="project" value="UniProtKB-KW"/>
</dbReference>
<comment type="catalytic activity">
    <reaction evidence="12">
        <text>D-fructose + ATP = D-fructose 6-phosphate + ADP + H(+)</text>
        <dbReference type="Rhea" id="RHEA:16125"/>
        <dbReference type="ChEBI" id="CHEBI:15378"/>
        <dbReference type="ChEBI" id="CHEBI:30616"/>
        <dbReference type="ChEBI" id="CHEBI:37721"/>
        <dbReference type="ChEBI" id="CHEBI:61527"/>
        <dbReference type="ChEBI" id="CHEBI:456216"/>
        <dbReference type="EC" id="2.7.1.4"/>
    </reaction>
</comment>
<organism evidence="14 15">
    <name type="scientific">Lactococcus lactis subsp. lactis</name>
    <name type="common">Streptococcus lactis</name>
    <dbReference type="NCBI Taxonomy" id="1360"/>
    <lineage>
        <taxon>Bacteria</taxon>
        <taxon>Bacillati</taxon>
        <taxon>Bacillota</taxon>
        <taxon>Bacilli</taxon>
        <taxon>Lactobacillales</taxon>
        <taxon>Streptococcaceae</taxon>
        <taxon>Lactococcus</taxon>
    </lineage>
</organism>
<evidence type="ECO:0000256" key="12">
    <source>
        <dbReference type="ARBA" id="ARBA00048451"/>
    </source>
</evidence>
<evidence type="ECO:0000256" key="8">
    <source>
        <dbReference type="ARBA" id="ARBA00022840"/>
    </source>
</evidence>
<reference evidence="15" key="1">
    <citation type="submission" date="2015-10" db="EMBL/GenBank/DDBJ databases">
        <title>Draft Genome Sequences of 11 Lactococcus lactis subspecies cremoris strains.</title>
        <authorList>
            <person name="Wels M."/>
            <person name="Backus L."/>
            <person name="Boekhorst J."/>
            <person name="Dijkstra A."/>
            <person name="Beerthuizen M."/>
            <person name="Kelly W."/>
            <person name="Siezen R."/>
            <person name="Bachmann H."/>
            <person name="Van Hijum S."/>
        </authorList>
    </citation>
    <scope>NUCLEOTIDE SEQUENCE [LARGE SCALE GENOMIC DNA]</scope>
    <source>
        <strain evidence="15">M20</strain>
    </source>
</reference>
<keyword evidence="8" id="KW-0067">ATP-binding</keyword>
<comment type="caution">
    <text evidence="14">The sequence shown here is derived from an EMBL/GenBank/DDBJ whole genome shotgun (WGS) entry which is preliminary data.</text>
</comment>
<evidence type="ECO:0000256" key="10">
    <source>
        <dbReference type="ARBA" id="ARBA00023277"/>
    </source>
</evidence>
<accession>A0A0V8EBD9</accession>
<keyword evidence="4" id="KW-0479">Metal-binding</keyword>
<dbReference type="FunFam" id="3.30.420.40:FF:000153">
    <property type="entry name" value="Putative fructokinase"/>
    <property type="match status" value="1"/>
</dbReference>
<dbReference type="InterPro" id="IPR043129">
    <property type="entry name" value="ATPase_NBD"/>
</dbReference>
<proteinExistence type="inferred from homology"/>
<evidence type="ECO:0000256" key="3">
    <source>
        <dbReference type="ARBA" id="ARBA00022679"/>
    </source>
</evidence>
<gene>
    <name evidence="14" type="ORF">M20_0414</name>
</gene>
<dbReference type="CDD" id="cd24067">
    <property type="entry name" value="ASKHA_NBD_ROK_BsFRK-like"/>
    <property type="match status" value="1"/>
</dbReference>
<dbReference type="InterPro" id="IPR051804">
    <property type="entry name" value="Carb_Metab_Reg_Kinase/Isom"/>
</dbReference>
<sequence>MLLGSIEAGGTKFVCAIAKENYDIIDQIVIPTTTPSETLGKVIKYFKQFNIDALGVASFGPIEIREDHPKYGYITSTPKEGWKNIDIVGNLRTHFRVPISWTTDVNGSAYGEYVKLQEKEGHTSSLVYYTIGTGVGGGAIFNGEFLGLLGHPEMGHTIVRRHEKDKTFDGCCPFHKNCLEGLASGTSFEKRLGIKGENVEDTHEIYQQVAYYIAQAALQSTLLIRPEKIIFGGSVISENLLAKVRIILKEMLNNYIELPPLEEYITTPTIENNGSATLGNFALAKQKMQQ</sequence>
<dbReference type="PANTHER" id="PTHR42742:SF3">
    <property type="entry name" value="FRUCTOKINASE"/>
    <property type="match status" value="1"/>
</dbReference>
<keyword evidence="3" id="KW-0808">Transferase</keyword>
<dbReference type="EMBL" id="LKLU01000010">
    <property type="protein sequence ID" value="KSU23000.1"/>
    <property type="molecule type" value="Genomic_DNA"/>
</dbReference>
<dbReference type="PANTHER" id="PTHR42742">
    <property type="entry name" value="TRANSCRIPTIONAL REPRESSOR MPRA"/>
    <property type="match status" value="1"/>
</dbReference>
<dbReference type="GO" id="GO:0046872">
    <property type="term" value="F:metal ion binding"/>
    <property type="evidence" value="ECO:0007669"/>
    <property type="project" value="UniProtKB-KW"/>
</dbReference>
<dbReference type="Gene3D" id="3.30.420.40">
    <property type="match status" value="2"/>
</dbReference>
<evidence type="ECO:0000313" key="15">
    <source>
        <dbReference type="Proteomes" id="UP000053719"/>
    </source>
</evidence>